<name>A0A9W2YG39_BIOGL</name>
<dbReference type="OrthoDB" id="10385974at2759"/>
<dbReference type="Proteomes" id="UP001165740">
    <property type="component" value="Chromosome 12"/>
</dbReference>
<protein>
    <submittedName>
        <fullName evidence="2">Uncharacterized protein LOC129921996</fullName>
    </submittedName>
</protein>
<dbReference type="AlphaFoldDB" id="A0A9W2YG39"/>
<accession>A0A9W2YG39</accession>
<proteinExistence type="predicted"/>
<keyword evidence="1" id="KW-1185">Reference proteome</keyword>
<dbReference type="RefSeq" id="XP_055861687.1">
    <property type="nucleotide sequence ID" value="XM_056005712.1"/>
</dbReference>
<sequence length="180" mass="20971">MYNNDRNNNNNNVSFNTINDIINLIQSNDIDVHPPGNNDHPDIIDRGSNNHSASDDLAIMNISLKSPERFFLEPVDEGFFLQSSNLKQSKFHEIFKASIVVLVNLENFLIFQHWESSGIQEKVYVIGFVGDCRKYRYLDKQFYERFESYKKLRERNAVQIVTHDGSRDNATTELLRLTVR</sequence>
<evidence type="ECO:0000313" key="2">
    <source>
        <dbReference type="RefSeq" id="XP_055861687.1"/>
    </source>
</evidence>
<evidence type="ECO:0000313" key="1">
    <source>
        <dbReference type="Proteomes" id="UP001165740"/>
    </source>
</evidence>
<reference evidence="2" key="1">
    <citation type="submission" date="2025-08" db="UniProtKB">
        <authorList>
            <consortium name="RefSeq"/>
        </authorList>
    </citation>
    <scope>IDENTIFICATION</scope>
</reference>
<gene>
    <name evidence="2" type="primary">LOC129921996</name>
</gene>
<organism evidence="1 2">
    <name type="scientific">Biomphalaria glabrata</name>
    <name type="common">Bloodfluke planorb</name>
    <name type="synonym">Freshwater snail</name>
    <dbReference type="NCBI Taxonomy" id="6526"/>
    <lineage>
        <taxon>Eukaryota</taxon>
        <taxon>Metazoa</taxon>
        <taxon>Spiralia</taxon>
        <taxon>Lophotrochozoa</taxon>
        <taxon>Mollusca</taxon>
        <taxon>Gastropoda</taxon>
        <taxon>Heterobranchia</taxon>
        <taxon>Euthyneura</taxon>
        <taxon>Panpulmonata</taxon>
        <taxon>Hygrophila</taxon>
        <taxon>Lymnaeoidea</taxon>
        <taxon>Planorbidae</taxon>
        <taxon>Biomphalaria</taxon>
    </lineage>
</organism>
<dbReference type="GeneID" id="129921996"/>